<keyword evidence="5" id="KW-1185">Reference proteome</keyword>
<reference evidence="4 5" key="1">
    <citation type="journal article" date="2023" name="Microb. Genom.">
        <title>Mesoterricola silvestris gen. nov., sp. nov., Mesoterricola sediminis sp. nov., Geothrix oryzae sp. nov., Geothrix edaphica sp. nov., Geothrix rubra sp. nov., and Geothrix limicola sp. nov., six novel members of Acidobacteriota isolated from soils.</title>
        <authorList>
            <person name="Weisberg A.J."/>
            <person name="Pearce E."/>
            <person name="Kramer C.G."/>
            <person name="Chang J.H."/>
            <person name="Clarke C.R."/>
        </authorList>
    </citation>
    <scope>NUCLEOTIDE SEQUENCE [LARGE SCALE GENOMIC DNA]</scope>
    <source>
        <strain evidence="4 5">NRRL_B-2795</strain>
    </source>
</reference>
<protein>
    <submittedName>
        <fullName evidence="4">Aldolase</fullName>
        <ecNumber evidence="4">4.1.2.-</ecNumber>
    </submittedName>
</protein>
<sequence>MTREPRDEIVRVGRSLFERGYVHAAAGNISIRHSEGFLITPTDAPLGFLEADRLAECDLDGNQLSGARASKTLRLHRRIYAEVPDAGCVIHTHATHLVALTLRGVWSAEDILPPLTPYYVMKVGHTPLVPYRRPGHPDVAHLVAERLRRNPRLRAVMLDRLGPLVWAENPSVAMAILEELEETARVWLASGRSDSGLPPDAIRDLAVTFGSHW</sequence>
<dbReference type="NCBIfam" id="NF006000">
    <property type="entry name" value="PRK08130.1"/>
    <property type="match status" value="1"/>
</dbReference>
<dbReference type="InterPro" id="IPR001303">
    <property type="entry name" value="Aldolase_II/adducin_N"/>
</dbReference>
<name>A0ABU4L693_9ACTN</name>
<dbReference type="PANTHER" id="PTHR22789">
    <property type="entry name" value="FUCULOSE PHOSPHATE ALDOLASE"/>
    <property type="match status" value="1"/>
</dbReference>
<dbReference type="InterPro" id="IPR050197">
    <property type="entry name" value="Aldolase_class_II_sugar_metab"/>
</dbReference>
<keyword evidence="1" id="KW-0479">Metal-binding</keyword>
<evidence type="ECO:0000313" key="4">
    <source>
        <dbReference type="EMBL" id="MDX2911219.1"/>
    </source>
</evidence>
<evidence type="ECO:0000256" key="2">
    <source>
        <dbReference type="ARBA" id="ARBA00023239"/>
    </source>
</evidence>
<feature type="domain" description="Class II aldolase/adducin N-terminal" evidence="3">
    <location>
        <begin position="7"/>
        <end position="188"/>
    </location>
</feature>
<dbReference type="GO" id="GO:0016829">
    <property type="term" value="F:lyase activity"/>
    <property type="evidence" value="ECO:0007669"/>
    <property type="project" value="UniProtKB-KW"/>
</dbReference>
<dbReference type="EMBL" id="JARAVY010000008">
    <property type="protein sequence ID" value="MDX2911219.1"/>
    <property type="molecule type" value="Genomic_DNA"/>
</dbReference>
<gene>
    <name evidence="4" type="ORF">PV517_21270</name>
</gene>
<dbReference type="EC" id="4.1.2.-" evidence="4"/>
<dbReference type="RefSeq" id="WP_086762864.1">
    <property type="nucleotide sequence ID" value="NZ_JAGJBZ010000002.1"/>
</dbReference>
<accession>A0ABU4L693</accession>
<evidence type="ECO:0000313" key="5">
    <source>
        <dbReference type="Proteomes" id="UP001271723"/>
    </source>
</evidence>
<comment type="caution">
    <text evidence="4">The sequence shown here is derived from an EMBL/GenBank/DDBJ whole genome shotgun (WGS) entry which is preliminary data.</text>
</comment>
<dbReference type="Gene3D" id="3.40.225.10">
    <property type="entry name" value="Class II aldolase/adducin N-terminal domain"/>
    <property type="match status" value="1"/>
</dbReference>
<dbReference type="SUPFAM" id="SSF53639">
    <property type="entry name" value="AraD/HMP-PK domain-like"/>
    <property type="match status" value="1"/>
</dbReference>
<dbReference type="Proteomes" id="UP001271723">
    <property type="component" value="Unassembled WGS sequence"/>
</dbReference>
<evidence type="ECO:0000256" key="1">
    <source>
        <dbReference type="ARBA" id="ARBA00022723"/>
    </source>
</evidence>
<proteinExistence type="predicted"/>
<dbReference type="Pfam" id="PF00596">
    <property type="entry name" value="Aldolase_II"/>
    <property type="match status" value="1"/>
</dbReference>
<dbReference type="InterPro" id="IPR036409">
    <property type="entry name" value="Aldolase_II/adducin_N_sf"/>
</dbReference>
<organism evidence="4 5">
    <name type="scientific">Streptomyces griseiscabiei</name>
    <dbReference type="NCBI Taxonomy" id="2993540"/>
    <lineage>
        <taxon>Bacteria</taxon>
        <taxon>Bacillati</taxon>
        <taxon>Actinomycetota</taxon>
        <taxon>Actinomycetes</taxon>
        <taxon>Kitasatosporales</taxon>
        <taxon>Streptomycetaceae</taxon>
        <taxon>Streptomyces</taxon>
    </lineage>
</organism>
<dbReference type="SMART" id="SM01007">
    <property type="entry name" value="Aldolase_II"/>
    <property type="match status" value="1"/>
</dbReference>
<dbReference type="PANTHER" id="PTHR22789:SF0">
    <property type="entry name" value="3-OXO-TETRONATE 4-PHOSPHATE DECARBOXYLASE-RELATED"/>
    <property type="match status" value="1"/>
</dbReference>
<keyword evidence="2 4" id="KW-0456">Lyase</keyword>
<evidence type="ECO:0000259" key="3">
    <source>
        <dbReference type="SMART" id="SM01007"/>
    </source>
</evidence>